<dbReference type="Pfam" id="PF00780">
    <property type="entry name" value="CNH"/>
    <property type="match status" value="1"/>
</dbReference>
<feature type="region of interest" description="Disordered" evidence="9">
    <location>
        <begin position="310"/>
        <end position="336"/>
    </location>
</feature>
<feature type="region of interest" description="Disordered" evidence="9">
    <location>
        <begin position="1060"/>
        <end position="1079"/>
    </location>
</feature>
<dbReference type="InterPro" id="IPR017441">
    <property type="entry name" value="Protein_kinase_ATP_BS"/>
</dbReference>
<feature type="region of interest" description="Disordered" evidence="9">
    <location>
        <begin position="1296"/>
        <end position="1347"/>
    </location>
</feature>
<sequence length="2307" mass="253730">MSNNSGLDITNLDDLRDPSGIFSLIEVVGKGTYGNVYKGRYTRTGQLAAIKVMPITEEDEEEIKLEIDTLKKLSNHRNIASYYGAFIKKSSPRDHLWLAMEYCGAGSVADLIKSTRTKSLKEDWIAYISREILRGLMHLHANRVIHRDIKGQNVLLTDNAEVKLVDFGVSAQLDKTFGKRNTFIGTPYWMAPEVIHCEQDSSCTYDARSDIWSLGITALEMAEGRPPLCEMHPMRALFLIMRNSPPRLKQSPNGSRHWTPRFHDFVNKCLTKDFHKRPNTSELFRHEFITNLPNERQIRIQLKDHIDRHRRNRQTEEHEKIYEYEGSDEEEEEETSAAVKGAAAAALAMSAAVSGNGQSHRLPSQISHHPPQFRQPIDKPHHNQALRTSGVPDQNEVASFVSQPSVSGLNYKHHGHMIQGGNIANDNVPANARFISRNPMSVLNKLPAVTPQSMMPHNSRLPRLDEGESATVNTKEPGENTLRQNFARLQEREHHPSVGVAPQRSVNGRPQSSSHHFPQHSRPLNSSRGPPAYNQSQQQMHSNQPKLGVLAAGSRLADASGSSSYAATNTTASDTPTDSQSVTNNEIVSTSSSVNNSVTTPLSVIGAVGDSGQLSHHFPLQHHRASVPNPPNSFHPTVVTSCSSSSSSSSSIFSNDHLGNLLISPFRAKLANPGPPPIPLHQQVRISNSGLNGGLHNASGVQHQTDEVNGSSSIVGMGNPASSRLQHIVAPKFPSTRPMSQAIPHLDLRKPPLESALPQSIITSTGPVVNQSKSSVNASISSPVNRSSGAAMAFAVTTSTTTTTTTTTSVPTSTTTVTTVTTTTSEVFNSNFTRQSATSNLLSGFNNRSPAHQISLVGENVSTKNITTTVANNSTCINNSHKVHSNQPELRTRASKQLSNRQNSGVVPQRLHHPHHLHQQNNPNHIIKKSEISRLENGKRNNLLRSIGKASLLPVLSSSGISNSIVNNIVTKVGTILPTLQTNSEPTISSPSSHIISSSSAYLLTSTPSTVVSPSGILSEHVSTQQFHINLFQWLKQTQLNPSSASLVYLREQLRQNLFSQQSHDHQRQQSQQHHGTESTVPLATTLNLMTETTLTTTSNIVHHFPRRQQTNVLNVFSHSGETVQTTQPLVDNDWFGSNVDLIEVKNNDNNNDNLTVVDLSFIQTTTSEPLLTSPKPPLGPRLLRRRLPKPRPDEFILVEEGDDEDELVERDQNLTSSYHFNLDVISRTHDSSTSDNCEQIDFVKNESSQPIVECNNCSNITEEENNNDGQTKPEEMINLQSELDQLAAQLTNLGAVSPSPHRQNNRGHLNGKSDIKSNDKQSSSSRQQHYQQKSYENNNVKSSASNELVTSIEPVYAVEKLNRSSSLSSTSSSSSSSSSTTNSSSVSSEFHGNEGSPVHVENKHSTSYSSTMSRSHSVGSNHEYHTSSTCSSSSASTISSCDSNQRKNHENACRVILNGKRHSEIDPRRLTVVENVRVLNNNDNKMDRNANIDSNELDDLGRIQKDPVQFIASNDNQLDDFNCRAYNIQNDDEDDEDIEDGGEEEEDEDEGDVIVVEEEEENGADLEEAEQLRATLSIVRTRQRTSFDESIRNVDGDVGSAVINESSCYVDDGTLSSEAVRWHKEGTFDNMVHSINFMPNSPIILPPPLPPRSKRHSFYLESHFPKPVHRTVMVSPPCRVLLELGSSNQSRRYSAPGLSILKPSDEFAKETLCSLASIIESTSGTISRSGSNVSPPTGSNNVKFTVSNGYPNTTELPSCSDKVKVTSSSQNVSHIGVPHSSSSKLITNEKEGCTKTQETRSPSPPHFPDATSAALGGLHNKPSYQPTDICTNIPTNQHSLGRSNLAQKTSPQISPQSVVIIDSNKALPSSVWSVQTNNNLGSRVSEPSPRGSQKSKTQLDIQLSQPGSNPSSSSNSSGLIKSIALPNSLCGNLLNFNIPSINTTTSTVITTGSYLLPTSFNSGAGCISTASNNISTANSSLNNSDTPEIQVYKKRFNSEILCASMWGVNLLIGLETGLSLLDRSGEGRVYSLITRRRFSRMAVLEGQNILVTISGRKNRVRVYYLSWLRSKIMKTEGCDKKNGWVNVGENLQGAIHFKIVKYEKIKFLVIALRDSVEIYAWAPRPYHKFMAFKRFSELKHRPLLVDLTVEENTRLKVVYGSSNGFHAIDLDSNIVFDLYMPSLINSHITPHCIVVLPNTGGMQLLLCYDTEGVYVDTNGKLTKNIVIQWGEVPTCVAYISTGQLLGWGLKAIEVRSAETGHLDGVFMHKREQKFKFLCERNDKVFFSNTRSGPPQVSMMTLSGIHW</sequence>
<dbReference type="FunFam" id="1.10.510.10:FF:000435">
    <property type="entry name" value="Nik-related protein kinase"/>
    <property type="match status" value="1"/>
</dbReference>
<feature type="compositionally biased region" description="Low complexity" evidence="9">
    <location>
        <begin position="1365"/>
        <end position="1389"/>
    </location>
</feature>
<feature type="binding site" evidence="8">
    <location>
        <position position="51"/>
    </location>
    <ligand>
        <name>ATP</name>
        <dbReference type="ChEBI" id="CHEBI:30616"/>
    </ligand>
</feature>
<feature type="compositionally biased region" description="Low complexity" evidence="9">
    <location>
        <begin position="1406"/>
        <end position="1418"/>
    </location>
</feature>
<evidence type="ECO:0000256" key="7">
    <source>
        <dbReference type="ARBA" id="ARBA00022840"/>
    </source>
</evidence>
<evidence type="ECO:0000256" key="3">
    <source>
        <dbReference type="ARBA" id="ARBA00022527"/>
    </source>
</evidence>
<feature type="compositionally biased region" description="Low complexity" evidence="9">
    <location>
        <begin position="1427"/>
        <end position="1444"/>
    </location>
</feature>
<dbReference type="GO" id="GO:0005524">
    <property type="term" value="F:ATP binding"/>
    <property type="evidence" value="ECO:0007669"/>
    <property type="project" value="UniProtKB-UniRule"/>
</dbReference>
<feature type="region of interest" description="Disordered" evidence="9">
    <location>
        <begin position="1771"/>
        <end position="1855"/>
    </location>
</feature>
<dbReference type="Gene3D" id="1.10.510.10">
    <property type="entry name" value="Transferase(Phosphotransferase) domain 1"/>
    <property type="match status" value="1"/>
</dbReference>
<evidence type="ECO:0000256" key="6">
    <source>
        <dbReference type="ARBA" id="ARBA00022777"/>
    </source>
</evidence>
<feature type="region of interest" description="Disordered" evidence="9">
    <location>
        <begin position="493"/>
        <end position="543"/>
    </location>
</feature>
<comment type="similarity">
    <text evidence="1">Belongs to the protein kinase superfamily. STE Ser/Thr protein kinase family. STE20 subfamily.</text>
</comment>
<protein>
    <recommendedName>
        <fullName evidence="2">non-specific serine/threonine protein kinase</fullName>
        <ecNumber evidence="2">2.7.11.1</ecNumber>
    </recommendedName>
</protein>
<feature type="compositionally biased region" description="Acidic residues" evidence="9">
    <location>
        <begin position="1531"/>
        <end position="1552"/>
    </location>
</feature>
<dbReference type="SMART" id="SM00220">
    <property type="entry name" value="S_TKc"/>
    <property type="match status" value="1"/>
</dbReference>
<dbReference type="WBParaSite" id="Smp_163420.3">
    <property type="protein sequence ID" value="Smp_163420.3"/>
    <property type="gene ID" value="Smp_163420"/>
</dbReference>
<dbReference type="InterPro" id="IPR051700">
    <property type="entry name" value="STE20_Ser-Thr_kinase"/>
</dbReference>
<feature type="compositionally biased region" description="Low complexity" evidence="9">
    <location>
        <begin position="1903"/>
        <end position="1918"/>
    </location>
</feature>
<dbReference type="GO" id="GO:0004674">
    <property type="term" value="F:protein serine/threonine kinase activity"/>
    <property type="evidence" value="ECO:0007669"/>
    <property type="project" value="UniProtKB-KW"/>
</dbReference>
<evidence type="ECO:0000259" key="11">
    <source>
        <dbReference type="PROSITE" id="PS50219"/>
    </source>
</evidence>
<keyword evidence="7 8" id="KW-0067">ATP-binding</keyword>
<evidence type="ECO:0000256" key="1">
    <source>
        <dbReference type="ARBA" id="ARBA00008874"/>
    </source>
</evidence>
<keyword evidence="3" id="KW-0723">Serine/threonine-protein kinase</keyword>
<feature type="region of interest" description="Disordered" evidence="9">
    <location>
        <begin position="879"/>
        <end position="924"/>
    </location>
</feature>
<dbReference type="Pfam" id="PF00069">
    <property type="entry name" value="Pkinase"/>
    <property type="match status" value="1"/>
</dbReference>
<feature type="region of interest" description="Disordered" evidence="9">
    <location>
        <begin position="1365"/>
        <end position="1446"/>
    </location>
</feature>
<feature type="compositionally biased region" description="Polar residues" evidence="9">
    <location>
        <begin position="879"/>
        <end position="906"/>
    </location>
</feature>
<feature type="compositionally biased region" description="Basic and acidic residues" evidence="9">
    <location>
        <begin position="310"/>
        <end position="323"/>
    </location>
</feature>
<dbReference type="PROSITE" id="PS50219">
    <property type="entry name" value="CNH"/>
    <property type="match status" value="1"/>
</dbReference>
<evidence type="ECO:0000256" key="9">
    <source>
        <dbReference type="SAM" id="MobiDB-lite"/>
    </source>
</evidence>
<dbReference type="PANTHER" id="PTHR47096:SF1">
    <property type="entry name" value="MISSHAPEN LIKE KINASE 1"/>
    <property type="match status" value="1"/>
</dbReference>
<feature type="compositionally biased region" description="Acidic residues" evidence="9">
    <location>
        <begin position="325"/>
        <end position="335"/>
    </location>
</feature>
<feature type="compositionally biased region" description="Polar residues" evidence="9">
    <location>
        <begin position="1771"/>
        <end position="1787"/>
    </location>
</feature>
<organism evidence="12">
    <name type="scientific">Schistosoma mansoni</name>
    <name type="common">Blood fluke</name>
    <dbReference type="NCBI Taxonomy" id="6183"/>
    <lineage>
        <taxon>Eukaryota</taxon>
        <taxon>Metazoa</taxon>
        <taxon>Spiralia</taxon>
        <taxon>Lophotrochozoa</taxon>
        <taxon>Platyhelminthes</taxon>
        <taxon>Trematoda</taxon>
        <taxon>Digenea</taxon>
        <taxon>Strigeidida</taxon>
        <taxon>Schistosomatoidea</taxon>
        <taxon>Schistosomatidae</taxon>
        <taxon>Schistosoma</taxon>
    </lineage>
</organism>
<dbReference type="PANTHER" id="PTHR47096">
    <property type="entry name" value="MISSHAPEN LIKE KINASE 1"/>
    <property type="match status" value="1"/>
</dbReference>
<dbReference type="InterPro" id="IPR000719">
    <property type="entry name" value="Prot_kinase_dom"/>
</dbReference>
<evidence type="ECO:0000259" key="10">
    <source>
        <dbReference type="PROSITE" id="PS50011"/>
    </source>
</evidence>
<dbReference type="CDD" id="cd06608">
    <property type="entry name" value="STKc_myosinIII_N_like"/>
    <property type="match status" value="1"/>
</dbReference>
<dbReference type="FunCoup" id="A0A5K4ETZ7">
    <property type="interactions" value="705"/>
</dbReference>
<keyword evidence="5 8" id="KW-0547">Nucleotide-binding</keyword>
<feature type="domain" description="CNH" evidence="11">
    <location>
        <begin position="1998"/>
        <end position="2285"/>
    </location>
</feature>
<evidence type="ECO:0000313" key="12">
    <source>
        <dbReference type="WBParaSite" id="Smp_163420.3"/>
    </source>
</evidence>
<dbReference type="FunFam" id="3.30.200.20:FF:000259">
    <property type="entry name" value="Mitogen-activated protein kinase kinase kinase kinase 4"/>
    <property type="match status" value="1"/>
</dbReference>
<dbReference type="SUPFAM" id="SSF56112">
    <property type="entry name" value="Protein kinase-like (PK-like)"/>
    <property type="match status" value="1"/>
</dbReference>
<name>A0A5K4ETZ7_SCHMA</name>
<feature type="compositionally biased region" description="Polar residues" evidence="9">
    <location>
        <begin position="1823"/>
        <end position="1855"/>
    </location>
</feature>
<feature type="compositionally biased region" description="Low complexity" evidence="9">
    <location>
        <begin position="1321"/>
        <end position="1336"/>
    </location>
</feature>
<dbReference type="InterPro" id="IPR001180">
    <property type="entry name" value="CNH_dom"/>
</dbReference>
<feature type="region of interest" description="Disordered" evidence="9">
    <location>
        <begin position="560"/>
        <end position="583"/>
    </location>
</feature>
<feature type="compositionally biased region" description="Low complexity" evidence="9">
    <location>
        <begin position="509"/>
        <end position="523"/>
    </location>
</feature>
<feature type="domain" description="Protein kinase" evidence="10">
    <location>
        <begin position="22"/>
        <end position="289"/>
    </location>
</feature>
<evidence type="ECO:0000256" key="8">
    <source>
        <dbReference type="PROSITE-ProRule" id="PRU10141"/>
    </source>
</evidence>
<evidence type="ECO:0000256" key="4">
    <source>
        <dbReference type="ARBA" id="ARBA00022679"/>
    </source>
</evidence>
<evidence type="ECO:0000256" key="2">
    <source>
        <dbReference type="ARBA" id="ARBA00012513"/>
    </source>
</evidence>
<feature type="compositionally biased region" description="Polar residues" evidence="9">
    <location>
        <begin position="1337"/>
        <end position="1347"/>
    </location>
</feature>
<proteinExistence type="inferred from homology"/>
<feature type="compositionally biased region" description="Polar residues" evidence="9">
    <location>
        <begin position="1891"/>
        <end position="1902"/>
    </location>
</feature>
<dbReference type="SMART" id="SM00036">
    <property type="entry name" value="CNH"/>
    <property type="match status" value="1"/>
</dbReference>
<feature type="region of interest" description="Disordered" evidence="9">
    <location>
        <begin position="1878"/>
        <end position="1918"/>
    </location>
</feature>
<dbReference type="InParanoid" id="A0A5K4ETZ7"/>
<feature type="region of interest" description="Disordered" evidence="9">
    <location>
        <begin position="448"/>
        <end position="480"/>
    </location>
</feature>
<evidence type="ECO:0000256" key="5">
    <source>
        <dbReference type="ARBA" id="ARBA00022741"/>
    </source>
</evidence>
<reference evidence="12" key="1">
    <citation type="submission" date="2019-11" db="UniProtKB">
        <authorList>
            <consortium name="WormBaseParasite"/>
        </authorList>
    </citation>
    <scope>IDENTIFICATION</scope>
    <source>
        <strain evidence="12">Puerto Rican</strain>
    </source>
</reference>
<feature type="compositionally biased region" description="Polar residues" evidence="9">
    <location>
        <begin position="524"/>
        <end position="543"/>
    </location>
</feature>
<dbReference type="Gene3D" id="3.30.200.20">
    <property type="entry name" value="Phosphorylase Kinase, domain 1"/>
    <property type="match status" value="1"/>
</dbReference>
<accession>A0A5K4ETZ7</accession>
<dbReference type="GO" id="GO:0005829">
    <property type="term" value="C:cytosol"/>
    <property type="evidence" value="ECO:0007669"/>
    <property type="project" value="TreeGrafter"/>
</dbReference>
<dbReference type="InterPro" id="IPR011009">
    <property type="entry name" value="Kinase-like_dom_sf"/>
</dbReference>
<dbReference type="PROSITE" id="PS00107">
    <property type="entry name" value="PROTEIN_KINASE_ATP"/>
    <property type="match status" value="1"/>
</dbReference>
<dbReference type="STRING" id="6183.A0A5K4ETZ7"/>
<dbReference type="EC" id="2.7.11.1" evidence="2"/>
<keyword evidence="4" id="KW-0808">Transferase</keyword>
<keyword evidence="6" id="KW-0418">Kinase</keyword>
<dbReference type="PROSITE" id="PS00108">
    <property type="entry name" value="PROTEIN_KINASE_ST"/>
    <property type="match status" value="1"/>
</dbReference>
<dbReference type="PROSITE" id="PS50011">
    <property type="entry name" value="PROTEIN_KINASE_DOM"/>
    <property type="match status" value="1"/>
</dbReference>
<feature type="region of interest" description="Disordered" evidence="9">
    <location>
        <begin position="1528"/>
        <end position="1552"/>
    </location>
</feature>
<dbReference type="InterPro" id="IPR008271">
    <property type="entry name" value="Ser/Thr_kinase_AS"/>
</dbReference>